<keyword evidence="2" id="KW-1133">Transmembrane helix</keyword>
<reference evidence="4 5" key="1">
    <citation type="submission" date="2019-06" db="EMBL/GenBank/DDBJ databases">
        <title>Sequencing the genomes of 1000 actinobacteria strains.</title>
        <authorList>
            <person name="Klenk H.-P."/>
        </authorList>
    </citation>
    <scope>NUCLEOTIDE SEQUENCE [LARGE SCALE GENOMIC DNA]</scope>
    <source>
        <strain evidence="4 5">DSM 24683</strain>
    </source>
</reference>
<dbReference type="PANTHER" id="PTHR30570:SF1">
    <property type="entry name" value="PHOSPHATE-BINDING PROTEIN PSTS"/>
    <property type="match status" value="1"/>
</dbReference>
<proteinExistence type="predicted"/>
<dbReference type="PANTHER" id="PTHR30570">
    <property type="entry name" value="PERIPLASMIC PHOSPHATE BINDING COMPONENT OF PHOSPHATE ABC TRANSPORTER"/>
    <property type="match status" value="1"/>
</dbReference>
<gene>
    <name evidence="4" type="ORF">FB561_5415</name>
</gene>
<accession>A0A561BZE3</accession>
<keyword evidence="2" id="KW-0472">Membrane</keyword>
<evidence type="ECO:0000313" key="4">
    <source>
        <dbReference type="EMBL" id="TWD84240.1"/>
    </source>
</evidence>
<dbReference type="SUPFAM" id="SSF53850">
    <property type="entry name" value="Periplasmic binding protein-like II"/>
    <property type="match status" value="1"/>
</dbReference>
<name>A0A561BZE3_9ACTN</name>
<evidence type="ECO:0000259" key="3">
    <source>
        <dbReference type="Pfam" id="PF12849"/>
    </source>
</evidence>
<sequence length="507" mass="54384">MTEVGHLVLALDFSGLGDINLETVIAGIALVGTAIAWLVDRYFLRRKRLVYRVQVDAPIGVYPSSHMVDVEVRHQDEVVEDPSVVLLRVDNAGGMDIEPHHVHEKVSFAFPDRKIVGLEVTEATPEALGRILQRRLDTENFVDTGKLIVPRIAINRGDSFKFLLVLSGRGEGVTHSGYLAGGSAGGGVYHEPRPRGPGRRTLMFGAVASVLVGALVALFLVDVFQPPDNCASGQLRIVGSTAVEPTIKELRSAYAAECTQADITIATTGSRSGVRSLDETGKKDAASAESVIAMSDGPAENAPDLRGRPIAVVVFAVVVNRSAEIDALTTHQLRAIYAGRLTNWKQLGGRDLPIRMISRVGPDSGSRRTFREKVLAGDQELGITSDDCRTKDDPAARQHRCEVGTTEELLSRVDDIEGAIGYAELGGSRKYPGLTAAEIDGVVPQAARVADTTYRFWEVEYAYTYGAPEPDSLAAAFLEYAGSAQARAVLVRDGLVPCAELPGSLCG</sequence>
<organism evidence="4 5">
    <name type="scientific">Kribbella amoyensis</name>
    <dbReference type="NCBI Taxonomy" id="996641"/>
    <lineage>
        <taxon>Bacteria</taxon>
        <taxon>Bacillati</taxon>
        <taxon>Actinomycetota</taxon>
        <taxon>Actinomycetes</taxon>
        <taxon>Propionibacteriales</taxon>
        <taxon>Kribbellaceae</taxon>
        <taxon>Kribbella</taxon>
    </lineage>
</organism>
<dbReference type="EMBL" id="VIVK01000001">
    <property type="protein sequence ID" value="TWD84240.1"/>
    <property type="molecule type" value="Genomic_DNA"/>
</dbReference>
<comment type="caution">
    <text evidence="4">The sequence shown here is derived from an EMBL/GenBank/DDBJ whole genome shotgun (WGS) entry which is preliminary data.</text>
</comment>
<keyword evidence="5" id="KW-1185">Reference proteome</keyword>
<evidence type="ECO:0000313" key="5">
    <source>
        <dbReference type="Proteomes" id="UP000318380"/>
    </source>
</evidence>
<dbReference type="AlphaFoldDB" id="A0A561BZE3"/>
<feature type="transmembrane region" description="Helical" evidence="2">
    <location>
        <begin position="202"/>
        <end position="221"/>
    </location>
</feature>
<keyword evidence="2" id="KW-0812">Transmembrane</keyword>
<keyword evidence="1" id="KW-0732">Signal</keyword>
<evidence type="ECO:0000256" key="2">
    <source>
        <dbReference type="SAM" id="Phobius"/>
    </source>
</evidence>
<feature type="transmembrane region" description="Helical" evidence="2">
    <location>
        <begin position="19"/>
        <end position="39"/>
    </location>
</feature>
<evidence type="ECO:0000256" key="1">
    <source>
        <dbReference type="ARBA" id="ARBA00022729"/>
    </source>
</evidence>
<dbReference type="Pfam" id="PF12849">
    <property type="entry name" value="PBP_like_2"/>
    <property type="match status" value="1"/>
</dbReference>
<protein>
    <submittedName>
        <fullName evidence="4">ABC-type phosphate transport system substrate-binding protein</fullName>
    </submittedName>
</protein>
<dbReference type="InterPro" id="IPR024370">
    <property type="entry name" value="PBP_domain"/>
</dbReference>
<feature type="domain" description="PBP" evidence="3">
    <location>
        <begin position="227"/>
        <end position="483"/>
    </location>
</feature>
<dbReference type="InterPro" id="IPR050811">
    <property type="entry name" value="Phosphate_ABC_transporter"/>
</dbReference>
<dbReference type="Gene3D" id="3.40.190.10">
    <property type="entry name" value="Periplasmic binding protein-like II"/>
    <property type="match status" value="2"/>
</dbReference>
<dbReference type="Proteomes" id="UP000318380">
    <property type="component" value="Unassembled WGS sequence"/>
</dbReference>